<feature type="non-terminal residue" evidence="3">
    <location>
        <position position="1756"/>
    </location>
</feature>
<name>A0A1Q9BX30_SYMMI</name>
<protein>
    <submittedName>
        <fullName evidence="3">Uncharacterized protein</fullName>
    </submittedName>
</protein>
<dbReference type="EMBL" id="LSRX01002683">
    <property type="protein sequence ID" value="OLP75212.1"/>
    <property type="molecule type" value="Genomic_DNA"/>
</dbReference>
<proteinExistence type="predicted"/>
<dbReference type="OMA" id="WAAHLGC"/>
<keyword evidence="4" id="KW-1185">Reference proteome</keyword>
<evidence type="ECO:0000256" key="1">
    <source>
        <dbReference type="SAM" id="Coils"/>
    </source>
</evidence>
<feature type="coiled-coil region" evidence="1">
    <location>
        <begin position="666"/>
        <end position="693"/>
    </location>
</feature>
<sequence length="1756" mass="194114">MTAQTPQAGRAEVQISKEIRHFAQCSLAFTKAEGLKVLAIVESAKVLLREVFASLLGGPQDYQPVLLQFSADTTPVANRKHVSLRAGGISVRRSGISTDEFLVQQLFGTTLTDSGQLRHGLVFSDPVPLRHGKKMSSLTAVAMQCPGISISVPQRDRVQIRHQVHDRAVGHRLVAALSGFWSTRSRKPELGAAQNEVSGSSLYDWHSYVGCASHDGHNALKWSHQTLFADTELLEGVYVAVSAIRNSYYTCTDALGSWLVQSVQPRHAGILPPQDDLFALWCCLGVEPELAHKLAEMRLLWRDGRLLILQEVFHASEFLETVSACLLALWRFPSFTTSRWCTVGASCRALAAGLLSGYDGLLEFMRQKGLLGDYLWNGFKRLNARAVEFVFVVGPTAYLPEGFLAHLLQDARVAVHYQKLKEDIQSEYSFLEHLPERVWALLAERVELSADMLRNKVIAGATISWAFIEWKVLQVASALPWSLCRGDVRANIEQLSDRPVAPAEPTARKIYQLARGGVNMVRLQRAVALLGQASWTSFFTERQHASTSLVKRHHPDIGCDLLAGRAFLHTFRQMLPQRSPEEVERERLQAKLFKALKGNPNKIRGRQMFLAYTMAKATRREEERPERPRYKRPRIMQLHGEQWNRLTPASRQRYETAASVQRDVAQEMQRREVQVLQEQLQEVNQRKATKDAEAGSSMVISACVLSDANLQRLQELTLRKEVSGAGLQALRARALTCPKPLPEAEMDRLVSASHVGFPDMVPDMPTTAKLLCTMRVAFSEAVFWLPGCPRGEWFRFVFAVQNPKLLVLLPLEPDLASFAGRVGNLSEFDELWQAHFECTWSFDSGSFVYADIFEGVALASIGVVMHSIFTGPGLLQSRGVLQPLEPLLTAMRGDMAEAKSISRTTAEPTRAADSSVSGKYPWLVAVVGSAATPASGAGPEGLQSTDDAESDDYDTLFAQLEQDRVAMQDGEPAGPEYFRTSLLGGKWQYERTGRAVYGLRVDVRANTAAAELCTVFALPKSASFEQQLYGEFQASKLAKLWEDRMRFLVSVWLDAGQPRRVFPKERLSAYRVPADVEACLSSFEGKAKRRASAIQTLTPGKACETDCLVRRAMCSTPQKSGKSLLEAAWEQNSGKKVGRPKKINDIDAQVRRSLLDNFKSFSAKETDATLVDGLTLRQRLRRDKEARHHKGCEVAFGRRYYDSLRELYSDQGRVEKLLKPDPKLKVSDTLLEAATAALKHPPNRSLMISLLESTPSLNQAEVCGVYRWFVKLHPSASKEQLEAGKAVVRATARLQLQCKFPAEFALVREQVDQVLLQAFLSVSKSGLGPTAWLSTNAALWPLVLPKAATEKILTSKAEDSWKSVASEIQAVSKSSLLGQKLFGFAVKSILGEEVEAIIKKHVDKFVSSGKMDETGLANAKDGTPKELRALCSADMLDGKRQVSIDYRGWSLTVQASSMDEQMDMSFAAAIRGHASAAGDLALLPAESWLCQGPADAKPGAVHSSLIREAGDARSLAKTLLEADGCSSGEGMKEMLLAHKDKLMATDRHAFIDISFLGHVAGSGGQQALEQAYLQKCLPSEKNLFSVQHAIKESESMMAGDLFKFVATDAQGAVSAAHAMLCQVQQGLPATTDLQHTKFLREAWSQLQFFIIFCQGQPVKYGENGHFILPSGDIKVTLGSEALLAMWDIVQKKDEATLSLEDLEIFVCFGQLLSESQRTSAHNKVQEVLRRSQAVGADSSKASKEPHQEHQEGLQEE</sequence>
<gene>
    <name evidence="3" type="ORF">AK812_SmicGene45028</name>
</gene>
<reference evidence="3 4" key="1">
    <citation type="submission" date="2016-02" db="EMBL/GenBank/DDBJ databases">
        <title>Genome analysis of coral dinoflagellate symbionts highlights evolutionary adaptations to a symbiotic lifestyle.</title>
        <authorList>
            <person name="Aranda M."/>
            <person name="Li Y."/>
            <person name="Liew Y.J."/>
            <person name="Baumgarten S."/>
            <person name="Simakov O."/>
            <person name="Wilson M."/>
            <person name="Piel J."/>
            <person name="Ashoor H."/>
            <person name="Bougouffa S."/>
            <person name="Bajic V.B."/>
            <person name="Ryu T."/>
            <person name="Ravasi T."/>
            <person name="Bayer T."/>
            <person name="Micklem G."/>
            <person name="Kim H."/>
            <person name="Bhak J."/>
            <person name="Lajeunesse T.C."/>
            <person name="Voolstra C.R."/>
        </authorList>
    </citation>
    <scope>NUCLEOTIDE SEQUENCE [LARGE SCALE GENOMIC DNA]</scope>
    <source>
        <strain evidence="3 4">CCMP2467</strain>
    </source>
</reference>
<evidence type="ECO:0000313" key="3">
    <source>
        <dbReference type="EMBL" id="OLP75212.1"/>
    </source>
</evidence>
<accession>A0A1Q9BX30</accession>
<organism evidence="3 4">
    <name type="scientific">Symbiodinium microadriaticum</name>
    <name type="common">Dinoflagellate</name>
    <name type="synonym">Zooxanthella microadriatica</name>
    <dbReference type="NCBI Taxonomy" id="2951"/>
    <lineage>
        <taxon>Eukaryota</taxon>
        <taxon>Sar</taxon>
        <taxon>Alveolata</taxon>
        <taxon>Dinophyceae</taxon>
        <taxon>Suessiales</taxon>
        <taxon>Symbiodiniaceae</taxon>
        <taxon>Symbiodinium</taxon>
    </lineage>
</organism>
<feature type="compositionally biased region" description="Basic and acidic residues" evidence="2">
    <location>
        <begin position="1740"/>
        <end position="1756"/>
    </location>
</feature>
<comment type="caution">
    <text evidence="3">The sequence shown here is derived from an EMBL/GenBank/DDBJ whole genome shotgun (WGS) entry which is preliminary data.</text>
</comment>
<feature type="region of interest" description="Disordered" evidence="2">
    <location>
        <begin position="1731"/>
        <end position="1756"/>
    </location>
</feature>
<dbReference type="Proteomes" id="UP000186817">
    <property type="component" value="Unassembled WGS sequence"/>
</dbReference>
<evidence type="ECO:0000256" key="2">
    <source>
        <dbReference type="SAM" id="MobiDB-lite"/>
    </source>
</evidence>
<keyword evidence="1" id="KW-0175">Coiled coil</keyword>
<dbReference type="OrthoDB" id="414841at2759"/>
<evidence type="ECO:0000313" key="4">
    <source>
        <dbReference type="Proteomes" id="UP000186817"/>
    </source>
</evidence>